<name>A0ABV5WLH2_9BACI</name>
<evidence type="ECO:0000313" key="1">
    <source>
        <dbReference type="EMBL" id="MFB9761494.1"/>
    </source>
</evidence>
<sequence length="70" mass="7710">MGLFSTISNWRTASYEKHKSNMQSLGHCPDCSGAGMILYPALSSSFYIPTYDCPGCNGSGLYTDWFEANQ</sequence>
<keyword evidence="1" id="KW-0378">Hydrolase</keyword>
<proteinExistence type="predicted"/>
<dbReference type="GO" id="GO:0004177">
    <property type="term" value="F:aminopeptidase activity"/>
    <property type="evidence" value="ECO:0007669"/>
    <property type="project" value="UniProtKB-KW"/>
</dbReference>
<organism evidence="1 2">
    <name type="scientific">Ectobacillus funiculus</name>
    <dbReference type="NCBI Taxonomy" id="137993"/>
    <lineage>
        <taxon>Bacteria</taxon>
        <taxon>Bacillati</taxon>
        <taxon>Bacillota</taxon>
        <taxon>Bacilli</taxon>
        <taxon>Bacillales</taxon>
        <taxon>Bacillaceae</taxon>
        <taxon>Ectobacillus</taxon>
    </lineage>
</organism>
<keyword evidence="1" id="KW-0031">Aminopeptidase</keyword>
<dbReference type="EMBL" id="JBHMAF010000193">
    <property type="protein sequence ID" value="MFB9761494.1"/>
    <property type="molecule type" value="Genomic_DNA"/>
</dbReference>
<evidence type="ECO:0000313" key="2">
    <source>
        <dbReference type="Proteomes" id="UP001589609"/>
    </source>
</evidence>
<protein>
    <submittedName>
        <fullName evidence="1">Methionine aminopeptidase</fullName>
    </submittedName>
</protein>
<reference evidence="1 2" key="1">
    <citation type="submission" date="2024-09" db="EMBL/GenBank/DDBJ databases">
        <authorList>
            <person name="Sun Q."/>
            <person name="Mori K."/>
        </authorList>
    </citation>
    <scope>NUCLEOTIDE SEQUENCE [LARGE SCALE GENOMIC DNA]</scope>
    <source>
        <strain evidence="1 2">JCM 11201</strain>
    </source>
</reference>
<dbReference type="Gene3D" id="6.20.20.10">
    <property type="match status" value="1"/>
</dbReference>
<dbReference type="SUPFAM" id="SSF57938">
    <property type="entry name" value="DnaJ/Hsp40 cysteine-rich domain"/>
    <property type="match status" value="1"/>
</dbReference>
<dbReference type="InterPro" id="IPR036410">
    <property type="entry name" value="HSP_DnaJ_Cys-rich_dom_sf"/>
</dbReference>
<dbReference type="RefSeq" id="WP_129726199.1">
    <property type="nucleotide sequence ID" value="NZ_JBHMAF010000193.1"/>
</dbReference>
<accession>A0ABV5WLH2</accession>
<dbReference type="Proteomes" id="UP001589609">
    <property type="component" value="Unassembled WGS sequence"/>
</dbReference>
<comment type="caution">
    <text evidence="1">The sequence shown here is derived from an EMBL/GenBank/DDBJ whole genome shotgun (WGS) entry which is preliminary data.</text>
</comment>
<keyword evidence="1" id="KW-0645">Protease</keyword>
<gene>
    <name evidence="1" type="ORF">ACFFMS_24940</name>
</gene>
<keyword evidence="2" id="KW-1185">Reference proteome</keyword>